<evidence type="ECO:0000256" key="1">
    <source>
        <dbReference type="SAM" id="Phobius"/>
    </source>
</evidence>
<evidence type="ECO:0008006" key="4">
    <source>
        <dbReference type="Google" id="ProtNLM"/>
    </source>
</evidence>
<keyword evidence="1" id="KW-1133">Transmembrane helix</keyword>
<evidence type="ECO:0000313" key="2">
    <source>
        <dbReference type="EMBL" id="MFC6997637.1"/>
    </source>
</evidence>
<organism evidence="2 3">
    <name type="scientific">Rufibacter roseus</name>
    <dbReference type="NCBI Taxonomy" id="1567108"/>
    <lineage>
        <taxon>Bacteria</taxon>
        <taxon>Pseudomonadati</taxon>
        <taxon>Bacteroidota</taxon>
        <taxon>Cytophagia</taxon>
        <taxon>Cytophagales</taxon>
        <taxon>Hymenobacteraceae</taxon>
        <taxon>Rufibacter</taxon>
    </lineage>
</organism>
<keyword evidence="3" id="KW-1185">Reference proteome</keyword>
<dbReference type="RefSeq" id="WP_066618898.1">
    <property type="nucleotide sequence ID" value="NZ_JBHSYQ010000003.1"/>
</dbReference>
<keyword evidence="1" id="KW-0472">Membrane</keyword>
<evidence type="ECO:0000313" key="3">
    <source>
        <dbReference type="Proteomes" id="UP001596405"/>
    </source>
</evidence>
<accession>A0ABW2DIB5</accession>
<keyword evidence="1" id="KW-0812">Transmembrane</keyword>
<sequence length="59" mass="6337">MKPVVTALVFTVLGAAFVIISAILRIFHIIDRPTGYVLLGVGVVLGLIGGFMRRRAAKK</sequence>
<dbReference type="EMBL" id="JBHSYQ010000003">
    <property type="protein sequence ID" value="MFC6997637.1"/>
    <property type="molecule type" value="Genomic_DNA"/>
</dbReference>
<dbReference type="Proteomes" id="UP001596405">
    <property type="component" value="Unassembled WGS sequence"/>
</dbReference>
<reference evidence="3" key="1">
    <citation type="journal article" date="2019" name="Int. J. Syst. Evol. Microbiol.">
        <title>The Global Catalogue of Microorganisms (GCM) 10K type strain sequencing project: providing services to taxonomists for standard genome sequencing and annotation.</title>
        <authorList>
            <consortium name="The Broad Institute Genomics Platform"/>
            <consortium name="The Broad Institute Genome Sequencing Center for Infectious Disease"/>
            <person name="Wu L."/>
            <person name="Ma J."/>
        </authorList>
    </citation>
    <scope>NUCLEOTIDE SEQUENCE [LARGE SCALE GENOMIC DNA]</scope>
    <source>
        <strain evidence="3">CGMCC 4.7393</strain>
    </source>
</reference>
<proteinExistence type="predicted"/>
<gene>
    <name evidence="2" type="ORF">ACFQHR_08370</name>
</gene>
<name>A0ABW2DIB5_9BACT</name>
<feature type="transmembrane region" description="Helical" evidence="1">
    <location>
        <begin position="7"/>
        <end position="27"/>
    </location>
</feature>
<protein>
    <recommendedName>
        <fullName evidence="4">LPXTG cell wall anchor domain-containing protein</fullName>
    </recommendedName>
</protein>
<comment type="caution">
    <text evidence="2">The sequence shown here is derived from an EMBL/GenBank/DDBJ whole genome shotgun (WGS) entry which is preliminary data.</text>
</comment>
<feature type="transmembrane region" description="Helical" evidence="1">
    <location>
        <begin position="33"/>
        <end position="52"/>
    </location>
</feature>